<dbReference type="Proteomes" id="UP000198914">
    <property type="component" value="Unassembled WGS sequence"/>
</dbReference>
<evidence type="ECO:0000313" key="2">
    <source>
        <dbReference type="EMBL" id="SDY49143.1"/>
    </source>
</evidence>
<reference evidence="3" key="1">
    <citation type="submission" date="2016-10" db="EMBL/GenBank/DDBJ databases">
        <authorList>
            <person name="Varghese N."/>
            <person name="Submissions S."/>
        </authorList>
    </citation>
    <scope>NUCLEOTIDE SEQUENCE [LARGE SCALE GENOMIC DNA]</scope>
    <source>
        <strain evidence="3">DSM 100420</strain>
    </source>
</reference>
<dbReference type="SUPFAM" id="SSF56935">
    <property type="entry name" value="Porins"/>
    <property type="match status" value="1"/>
</dbReference>
<keyword evidence="1" id="KW-0732">Signal</keyword>
<sequence>MNKLPQVIGVLILGLLVSPAAAVELNGGDFNLEYSWFDQDIGDTTVDTFSFDGSVEVGFSHNLAAQLDLGRYKFGFINETGTNGALHAIYNLNESTALGAFYSVDEIFSESTDFYGIEAVYDTDQFELEAYIGRGEDAGVDGSVYGVLGAFSITESIDITGSAENASFDGDVDFSKYAIGMRFFATPKVAFTTSIGSFEANAFGLSGSETFFSVGAEFKFGQNEGATFGKRGLLTLIPGL</sequence>
<gene>
    <name evidence="2" type="ORF">SAMN05444004_101567</name>
</gene>
<evidence type="ECO:0000313" key="3">
    <source>
        <dbReference type="Proteomes" id="UP000198914"/>
    </source>
</evidence>
<evidence type="ECO:0000256" key="1">
    <source>
        <dbReference type="SAM" id="SignalP"/>
    </source>
</evidence>
<evidence type="ECO:0008006" key="4">
    <source>
        <dbReference type="Google" id="ProtNLM"/>
    </source>
</evidence>
<feature type="signal peptide" evidence="1">
    <location>
        <begin position="1"/>
        <end position="22"/>
    </location>
</feature>
<name>A0A1H3KAL2_9RHOB</name>
<dbReference type="RefSeq" id="WP_092641935.1">
    <property type="nucleotide sequence ID" value="NZ_FNPX01000001.1"/>
</dbReference>
<protein>
    <recommendedName>
        <fullName evidence="4">Porin</fullName>
    </recommendedName>
</protein>
<feature type="chain" id="PRO_5011456382" description="Porin" evidence="1">
    <location>
        <begin position="23"/>
        <end position="240"/>
    </location>
</feature>
<proteinExistence type="predicted"/>
<dbReference type="EMBL" id="FNPX01000001">
    <property type="protein sequence ID" value="SDY49143.1"/>
    <property type="molecule type" value="Genomic_DNA"/>
</dbReference>
<organism evidence="2 3">
    <name type="scientific">Jannaschia faecimaris</name>
    <dbReference type="NCBI Taxonomy" id="1244108"/>
    <lineage>
        <taxon>Bacteria</taxon>
        <taxon>Pseudomonadati</taxon>
        <taxon>Pseudomonadota</taxon>
        <taxon>Alphaproteobacteria</taxon>
        <taxon>Rhodobacterales</taxon>
        <taxon>Roseobacteraceae</taxon>
        <taxon>Jannaschia</taxon>
    </lineage>
</organism>
<keyword evidence="3" id="KW-1185">Reference proteome</keyword>
<dbReference type="OrthoDB" id="7686946at2"/>
<accession>A0A1H3KAL2</accession>
<dbReference type="AlphaFoldDB" id="A0A1H3KAL2"/>